<dbReference type="EMBL" id="JAEMNV010000006">
    <property type="protein sequence ID" value="MBJ8341040.1"/>
    <property type="molecule type" value="Genomic_DNA"/>
</dbReference>
<evidence type="ECO:0000256" key="14">
    <source>
        <dbReference type="PROSITE-ProRule" id="PRU00560"/>
    </source>
</evidence>
<organism evidence="17 18">
    <name type="scientific">Antrihabitans stalagmiti</name>
    <dbReference type="NCBI Taxonomy" id="2799499"/>
    <lineage>
        <taxon>Bacteria</taxon>
        <taxon>Bacillati</taxon>
        <taxon>Actinomycetota</taxon>
        <taxon>Actinomycetes</taxon>
        <taxon>Mycobacteriales</taxon>
        <taxon>Nocardiaceae</taxon>
        <taxon>Antrihabitans</taxon>
    </lineage>
</organism>
<evidence type="ECO:0000256" key="13">
    <source>
        <dbReference type="ARBA" id="ARBA00048988"/>
    </source>
</evidence>
<evidence type="ECO:0000256" key="4">
    <source>
        <dbReference type="ARBA" id="ARBA00022801"/>
    </source>
</evidence>
<dbReference type="SUPFAM" id="SSF52540">
    <property type="entry name" value="P-loop containing nucleoside triphosphate hydrolases"/>
    <property type="match status" value="1"/>
</dbReference>
<keyword evidence="9" id="KW-0234">DNA repair</keyword>
<feature type="domain" description="UvrD-like helicase C-terminal" evidence="16">
    <location>
        <begin position="434"/>
        <end position="732"/>
    </location>
</feature>
<dbReference type="SUPFAM" id="SSF52980">
    <property type="entry name" value="Restriction endonuclease-like"/>
    <property type="match status" value="1"/>
</dbReference>
<dbReference type="Gene3D" id="3.90.320.10">
    <property type="match status" value="1"/>
</dbReference>
<dbReference type="InterPro" id="IPR000212">
    <property type="entry name" value="DNA_helicase_UvrD/REP"/>
</dbReference>
<dbReference type="Pfam" id="PF12705">
    <property type="entry name" value="PDDEXK_1"/>
    <property type="match status" value="1"/>
</dbReference>
<dbReference type="PANTHER" id="PTHR11070:SF23">
    <property type="entry name" value="RECBCD ENZYME SUBUNIT RECB"/>
    <property type="match status" value="1"/>
</dbReference>
<sequence>MSELVDLDGRRRIETDTASTLFVEAGAGSGKTHSLVERICHLVLVDGIELDRIAAITFTEKAAAELRERVRASLGAAAASPVRDAALIQVDTAAIGTLHAFAARIVGEHPLEAGVPPRISVVDAMGSQLSFERRWRRMRADLFSDAKNAPPGLADAMRVVISAGASLDQVRDLADSLDRHWDRLVVGPVPPMVSPDLDEVLGVADSVLQAMIDCRDVEDKLAQQLGLLRLWREDLFDARGTDAWLSVVVECPGPGNGGRAANWVGAKARVDAIKGSMRALREFAFDVRNRYVASALAIVVHHMSRVIGSEASERRRSGELEFHDLLVYARDVLAVPGVAAAVHGSYQRILLDEFQDTDPLQLEIAQRIVAGARGRLFTVGDPKQSIYRFRRADIASYMAARDRTASDDVVRLTTNFRSTRPVLDWVNAVFGNLVVAQDSIQAEYTPLDPAPGRPSWESGEWGPAPFVFGAVDEPADGEESLSPAAALRAREARDVARVIATALTQGWQKECGSHGEYSHTPVTLSDICILIPSRAVLPFLEKSLDAAGIEFRSEASSLVYSTQEVHDLLTACRALANTADSAALVATLRTSLFACGDDDLLRWKASGGWWSVFADPPAGLEGSPVAAGLRYLRGVWFELGVMSPGALLSRLATERRVFEVSMDSPRHRDVWRRLRFVIDQAHAWYGEDRGDLRDYLDWAATQEEENARVAEAVLPEIGVNAVRIMTMHAAKGLQFPMVIVAGMSGGYRNSADPVLWDLDGRMHVNLCKSVRSLDFGSVSLVERAHSEAERVRLLYVACTRAESFLAVSGYQPFGNGWGKIVADGVVGVPCGATTLVDPVRVEDGASFSAELIAWDEWVAESVAVAALSAVPASVSATAVAHQGTALGIDVLGEYSRARALVTADWIEVVAPATGSVESGAALGVALHAVLETGLALGEGFDAVARAAGERAGLVDVKRFEKLARSAVEAEPVKRAVAREHWQEMQLAGVSPDGGSVVEGVADLVYREDDGSLVVVDYKTDVGVTPVTLEQYWAQLSVYAALLRQVAGERVSAVVLVFCRPKGAQVLRRVVPS</sequence>
<dbReference type="EC" id="5.6.2.4" evidence="12"/>
<keyword evidence="6" id="KW-0269">Exonuclease</keyword>
<dbReference type="PANTHER" id="PTHR11070">
    <property type="entry name" value="UVRD / RECB / PCRA DNA HELICASE FAMILY MEMBER"/>
    <property type="match status" value="1"/>
</dbReference>
<keyword evidence="18" id="KW-1185">Reference proteome</keyword>
<evidence type="ECO:0000256" key="1">
    <source>
        <dbReference type="ARBA" id="ARBA00022722"/>
    </source>
</evidence>
<keyword evidence="1" id="KW-0540">Nuclease</keyword>
<keyword evidence="8" id="KW-0238">DNA-binding</keyword>
<evidence type="ECO:0000313" key="18">
    <source>
        <dbReference type="Proteomes" id="UP000655868"/>
    </source>
</evidence>
<feature type="domain" description="UvrD-like helicase ATP-binding" evidence="15">
    <location>
        <begin position="4"/>
        <end position="419"/>
    </location>
</feature>
<dbReference type="GO" id="GO:0005524">
    <property type="term" value="F:ATP binding"/>
    <property type="evidence" value="ECO:0007669"/>
    <property type="project" value="UniProtKB-UniRule"/>
</dbReference>
<evidence type="ECO:0000256" key="3">
    <source>
        <dbReference type="ARBA" id="ARBA00022763"/>
    </source>
</evidence>
<dbReference type="InterPro" id="IPR027417">
    <property type="entry name" value="P-loop_NTPase"/>
</dbReference>
<keyword evidence="4 14" id="KW-0378">Hydrolase</keyword>
<dbReference type="GO" id="GO:0000725">
    <property type="term" value="P:recombinational repair"/>
    <property type="evidence" value="ECO:0007669"/>
    <property type="project" value="TreeGrafter"/>
</dbReference>
<evidence type="ECO:0000256" key="6">
    <source>
        <dbReference type="ARBA" id="ARBA00022839"/>
    </source>
</evidence>
<evidence type="ECO:0000256" key="2">
    <source>
        <dbReference type="ARBA" id="ARBA00022741"/>
    </source>
</evidence>
<dbReference type="InterPro" id="IPR011604">
    <property type="entry name" value="PDDEXK-like_dom_sf"/>
</dbReference>
<dbReference type="GO" id="GO:0043138">
    <property type="term" value="F:3'-5' DNA helicase activity"/>
    <property type="evidence" value="ECO:0007669"/>
    <property type="project" value="UniProtKB-EC"/>
</dbReference>
<proteinExistence type="predicted"/>
<evidence type="ECO:0000256" key="5">
    <source>
        <dbReference type="ARBA" id="ARBA00022806"/>
    </source>
</evidence>
<evidence type="ECO:0000313" key="17">
    <source>
        <dbReference type="EMBL" id="MBJ8341040.1"/>
    </source>
</evidence>
<dbReference type="PROSITE" id="PS51217">
    <property type="entry name" value="UVRD_HELICASE_CTER"/>
    <property type="match status" value="1"/>
</dbReference>
<dbReference type="Pfam" id="PF13361">
    <property type="entry name" value="UvrD_C"/>
    <property type="match status" value="2"/>
</dbReference>
<keyword evidence="5 14" id="KW-0347">Helicase</keyword>
<evidence type="ECO:0000259" key="15">
    <source>
        <dbReference type="PROSITE" id="PS51198"/>
    </source>
</evidence>
<dbReference type="InterPro" id="IPR014016">
    <property type="entry name" value="UvrD-like_ATP-bd"/>
</dbReference>
<evidence type="ECO:0000256" key="9">
    <source>
        <dbReference type="ARBA" id="ARBA00023204"/>
    </source>
</evidence>
<dbReference type="InterPro" id="IPR011335">
    <property type="entry name" value="Restrct_endonuc-II-like"/>
</dbReference>
<evidence type="ECO:0000256" key="12">
    <source>
        <dbReference type="ARBA" id="ARBA00034808"/>
    </source>
</evidence>
<evidence type="ECO:0000259" key="16">
    <source>
        <dbReference type="PROSITE" id="PS51217"/>
    </source>
</evidence>
<dbReference type="RefSeq" id="WP_199705912.1">
    <property type="nucleotide sequence ID" value="NZ_JAEMNV010000006.1"/>
</dbReference>
<evidence type="ECO:0000256" key="10">
    <source>
        <dbReference type="ARBA" id="ARBA00023235"/>
    </source>
</evidence>
<dbReference type="Proteomes" id="UP000655868">
    <property type="component" value="Unassembled WGS sequence"/>
</dbReference>
<dbReference type="InterPro" id="IPR038726">
    <property type="entry name" value="PDDEXK_AddAB-type"/>
</dbReference>
<dbReference type="GO" id="GO:0003677">
    <property type="term" value="F:DNA binding"/>
    <property type="evidence" value="ECO:0007669"/>
    <property type="project" value="UniProtKB-KW"/>
</dbReference>
<comment type="catalytic activity">
    <reaction evidence="13">
        <text>ATP + H2O = ADP + phosphate + H(+)</text>
        <dbReference type="Rhea" id="RHEA:13065"/>
        <dbReference type="ChEBI" id="CHEBI:15377"/>
        <dbReference type="ChEBI" id="CHEBI:15378"/>
        <dbReference type="ChEBI" id="CHEBI:30616"/>
        <dbReference type="ChEBI" id="CHEBI:43474"/>
        <dbReference type="ChEBI" id="CHEBI:456216"/>
        <dbReference type="EC" id="5.6.2.4"/>
    </reaction>
</comment>
<evidence type="ECO:0000256" key="7">
    <source>
        <dbReference type="ARBA" id="ARBA00022840"/>
    </source>
</evidence>
<keyword evidence="2 14" id="KW-0547">Nucleotide-binding</keyword>
<dbReference type="AlphaFoldDB" id="A0A934U501"/>
<dbReference type="GO" id="GO:0004527">
    <property type="term" value="F:exonuclease activity"/>
    <property type="evidence" value="ECO:0007669"/>
    <property type="project" value="UniProtKB-KW"/>
</dbReference>
<protein>
    <recommendedName>
        <fullName evidence="12">DNA 3'-5' helicase</fullName>
        <ecNumber evidence="12">5.6.2.4</ecNumber>
    </recommendedName>
</protein>
<feature type="binding site" evidence="14">
    <location>
        <begin position="25"/>
        <end position="32"/>
    </location>
    <ligand>
        <name>ATP</name>
        <dbReference type="ChEBI" id="CHEBI:30616"/>
    </ligand>
</feature>
<dbReference type="Pfam" id="PF00580">
    <property type="entry name" value="UvrD-helicase"/>
    <property type="match status" value="1"/>
</dbReference>
<dbReference type="GO" id="GO:0009338">
    <property type="term" value="C:exodeoxyribonuclease V complex"/>
    <property type="evidence" value="ECO:0007669"/>
    <property type="project" value="TreeGrafter"/>
</dbReference>
<keyword evidence="3" id="KW-0227">DNA damage</keyword>
<keyword evidence="10" id="KW-0413">Isomerase</keyword>
<dbReference type="GO" id="GO:0005829">
    <property type="term" value="C:cytosol"/>
    <property type="evidence" value="ECO:0007669"/>
    <property type="project" value="TreeGrafter"/>
</dbReference>
<name>A0A934U501_9NOCA</name>
<keyword evidence="7 14" id="KW-0067">ATP-binding</keyword>
<reference evidence="17" key="1">
    <citation type="submission" date="2020-12" db="EMBL/GenBank/DDBJ databases">
        <title>Antrihabitans popcorni sp. nov. and Antrihabitans auranticaus sp. nov., isolated from a larva cave.</title>
        <authorList>
            <person name="Lee S.D."/>
            <person name="Kim I.S."/>
        </authorList>
    </citation>
    <scope>NUCLEOTIDE SEQUENCE</scope>
    <source>
        <strain evidence="17">YC3-6</strain>
    </source>
</reference>
<evidence type="ECO:0000256" key="8">
    <source>
        <dbReference type="ARBA" id="ARBA00023125"/>
    </source>
</evidence>
<comment type="catalytic activity">
    <reaction evidence="11">
        <text>Couples ATP hydrolysis with the unwinding of duplex DNA by translocating in the 3'-5' direction.</text>
        <dbReference type="EC" id="5.6.2.4"/>
    </reaction>
</comment>
<gene>
    <name evidence="17" type="ORF">JGU71_19315</name>
</gene>
<evidence type="ECO:0000256" key="11">
    <source>
        <dbReference type="ARBA" id="ARBA00034617"/>
    </source>
</evidence>
<accession>A0A934U501</accession>
<dbReference type="PROSITE" id="PS51198">
    <property type="entry name" value="UVRD_HELICASE_ATP_BIND"/>
    <property type="match status" value="1"/>
</dbReference>
<dbReference type="Gene3D" id="3.40.50.300">
    <property type="entry name" value="P-loop containing nucleotide triphosphate hydrolases"/>
    <property type="match status" value="4"/>
</dbReference>
<dbReference type="InterPro" id="IPR014017">
    <property type="entry name" value="DNA_helicase_UvrD-like_C"/>
</dbReference>
<comment type="caution">
    <text evidence="17">The sequence shown here is derived from an EMBL/GenBank/DDBJ whole genome shotgun (WGS) entry which is preliminary data.</text>
</comment>